<feature type="domain" description="ShKT" evidence="8">
    <location>
        <begin position="445"/>
        <end position="481"/>
    </location>
</feature>
<dbReference type="InterPro" id="IPR003582">
    <property type="entry name" value="ShKT_dom"/>
</dbReference>
<keyword evidence="5 6" id="KW-0862">Zinc</keyword>
<keyword evidence="5 6" id="KW-0479">Metal-binding</keyword>
<dbReference type="PRINTS" id="PR00480">
    <property type="entry name" value="ASTACIN"/>
</dbReference>
<keyword evidence="10" id="KW-1185">Reference proteome</keyword>
<sequence>MKSSFFQISELLLLTAVLSTHAQSGPQPMAPPANMGRPFESATNLTMDEMITGALGGVDVASNMILSDGSQILAELDMYLTEEQFVSMYQPPEPEDMKKMGMYPAPLGSPPQDDDSRYIYEHSEARHGLRSKRKATANTRLRWTKAEMPYLFAKGHFDSKEEYMMRRSMTEWERYTCMKFYPATSSHKNSVRFQNGVGCNSRLGMVGGIQVLNLQAPGCRYKGLYLHEIGHAMGLVHEHQLPDRDNYIEILYHNVSPHMRIWFNKYTAKEVNQMNVPYEYSSVMHYGITAFSYDGKAQTIRAKDHSKEKTIGKVYLKELSYTDVEIVNKMYNCAGQCPDQSKCGPGGHLNENCDCICRDGSSDCDRTRQADRACRNIYDSWTCYIWANQGECDRNPFYMNQQCAKACGQCGAGKPKKQHDPMTWTWQWLPMFVDMFPQDWMTSDCQDVYATEKCQVWKERGDCLTNKFWMKNNCPVTCKLCTDGVTQPEENCENKHTEKTDCEDWAKDGECIVNRNWMFDNCRKSCHFCLDTRKPDNGTDGGTDEDDMKCVDSNHNCQSWYNTGQCTSNPNWMIPNCRKACKKCDDGTCKNFFDDKQCEIWAQKLECISNSVWMAKHCAKSCGRGLCEGVNPDASTTAPTHTTRGIGSTSRPRPTTTTRVTPTNCRNRHNSDTECDVWAKNDHCNINPSWMKKNCAKACGACDTGSGGGGGTRTTVGPTTTDKTGVVVNMCEDAEENCRYWARDGYCDKNPNYNLIYCKKSCNNCNGCRDAEFLCGLWAKSGHCEKNPRYMLRHCQKSCKACYMYKT</sequence>
<feature type="compositionally biased region" description="Polar residues" evidence="7">
    <location>
        <begin position="633"/>
        <end position="647"/>
    </location>
</feature>
<evidence type="ECO:0000256" key="1">
    <source>
        <dbReference type="ARBA" id="ARBA00002657"/>
    </source>
</evidence>
<dbReference type="GeneID" id="101853956"/>
<proteinExistence type="predicted"/>
<feature type="binding site" evidence="5">
    <location>
        <position position="231"/>
    </location>
    <ligand>
        <name>Zn(2+)</name>
        <dbReference type="ChEBI" id="CHEBI:29105"/>
        <note>catalytic</note>
    </ligand>
</feature>
<evidence type="ECO:0000256" key="5">
    <source>
        <dbReference type="PROSITE-ProRule" id="PRU01211"/>
    </source>
</evidence>
<evidence type="ECO:0000313" key="10">
    <source>
        <dbReference type="Proteomes" id="UP000694888"/>
    </source>
</evidence>
<comment type="cofactor">
    <cofactor evidence="5 6">
        <name>Zn(2+)</name>
        <dbReference type="ChEBI" id="CHEBI:29105"/>
    </cofactor>
    <text evidence="5 6">Binds 1 zinc ion per subunit.</text>
</comment>
<feature type="domain" description="ShKT" evidence="8">
    <location>
        <begin position="665"/>
        <end position="702"/>
    </location>
</feature>
<evidence type="ECO:0000256" key="6">
    <source>
        <dbReference type="RuleBase" id="RU361183"/>
    </source>
</evidence>
<evidence type="ECO:0000313" key="11">
    <source>
        <dbReference type="RefSeq" id="XP_005104709.2"/>
    </source>
</evidence>
<feature type="disulfide bond" evidence="4">
    <location>
        <begin position="731"/>
        <end position="765"/>
    </location>
</feature>
<dbReference type="InterPro" id="IPR024079">
    <property type="entry name" value="MetalloPept_cat_dom_sf"/>
</dbReference>
<dbReference type="Gene3D" id="3.40.390.10">
    <property type="entry name" value="Collagenase (Catalytic Domain)"/>
    <property type="match status" value="1"/>
</dbReference>
<keyword evidence="6" id="KW-0732">Signal</keyword>
<feature type="domain" description="Peptidase M12A" evidence="9">
    <location>
        <begin position="134"/>
        <end position="334"/>
    </location>
</feature>
<dbReference type="EC" id="3.4.24.-" evidence="6"/>
<keyword evidence="4" id="KW-1015">Disulfide bond</keyword>
<feature type="binding site" evidence="5">
    <location>
        <position position="237"/>
    </location>
    <ligand>
        <name>Zn(2+)</name>
        <dbReference type="ChEBI" id="CHEBI:29105"/>
        <note>catalytic</note>
    </ligand>
</feature>
<dbReference type="SUPFAM" id="SSF55486">
    <property type="entry name" value="Metalloproteases ('zincins'), catalytic domain"/>
    <property type="match status" value="1"/>
</dbReference>
<dbReference type="Gene3D" id="1.10.10.1940">
    <property type="match status" value="1"/>
</dbReference>
<gene>
    <name evidence="11" type="primary">LOC101853956</name>
</gene>
<dbReference type="Proteomes" id="UP000694888">
    <property type="component" value="Unplaced"/>
</dbReference>
<dbReference type="InterPro" id="IPR001506">
    <property type="entry name" value="Peptidase_M12A"/>
</dbReference>
<reference evidence="11" key="1">
    <citation type="submission" date="2025-08" db="UniProtKB">
        <authorList>
            <consortium name="RefSeq"/>
        </authorList>
    </citation>
    <scope>IDENTIFICATION</scope>
</reference>
<feature type="domain" description="ShKT" evidence="8">
    <location>
        <begin position="550"/>
        <end position="584"/>
    </location>
</feature>
<dbReference type="SMART" id="SM00254">
    <property type="entry name" value="ShKT"/>
    <property type="match status" value="8"/>
</dbReference>
<keyword evidence="5 6" id="KW-0482">Metalloprotease</keyword>
<feature type="binding site" evidence="5">
    <location>
        <position position="227"/>
    </location>
    <ligand>
        <name>Zn(2+)</name>
        <dbReference type="ChEBI" id="CHEBI:29105"/>
        <note>catalytic</note>
    </ligand>
</feature>
<feature type="domain" description="ShKT" evidence="8">
    <location>
        <begin position="768"/>
        <end position="802"/>
    </location>
</feature>
<dbReference type="PROSITE" id="PS51670">
    <property type="entry name" value="SHKT"/>
    <property type="match status" value="8"/>
</dbReference>
<evidence type="ECO:0000256" key="2">
    <source>
        <dbReference type="ARBA" id="ARBA00022670"/>
    </source>
</evidence>
<evidence type="ECO:0000256" key="4">
    <source>
        <dbReference type="PROSITE-ProRule" id="PRU01005"/>
    </source>
</evidence>
<feature type="domain" description="ShKT" evidence="8">
    <location>
        <begin position="589"/>
        <end position="627"/>
    </location>
</feature>
<dbReference type="InterPro" id="IPR034035">
    <property type="entry name" value="Astacin-like_dom"/>
</dbReference>
<evidence type="ECO:0000259" key="9">
    <source>
        <dbReference type="PROSITE" id="PS51864"/>
    </source>
</evidence>
<feature type="chain" id="PRO_5044986237" description="Metalloendopeptidase" evidence="6">
    <location>
        <begin position="23"/>
        <end position="807"/>
    </location>
</feature>
<keyword evidence="3 5" id="KW-0378">Hydrolase</keyword>
<comment type="caution">
    <text evidence="4">Lacks conserved residue(s) required for the propagation of feature annotation.</text>
</comment>
<feature type="signal peptide" evidence="6">
    <location>
        <begin position="1"/>
        <end position="22"/>
    </location>
</feature>
<accession>A0ABM0JYS5</accession>
<protein>
    <recommendedName>
        <fullName evidence="6">Metalloendopeptidase</fullName>
        <ecNumber evidence="6">3.4.24.-</ecNumber>
    </recommendedName>
</protein>
<evidence type="ECO:0000259" key="8">
    <source>
        <dbReference type="PROSITE" id="PS51670"/>
    </source>
</evidence>
<feature type="active site" evidence="5">
    <location>
        <position position="228"/>
    </location>
</feature>
<dbReference type="CDD" id="cd04280">
    <property type="entry name" value="ZnMc_astacin_like"/>
    <property type="match status" value="1"/>
</dbReference>
<dbReference type="Pfam" id="PF01549">
    <property type="entry name" value="ShK"/>
    <property type="match status" value="8"/>
</dbReference>
<name>A0ABM0JYS5_APLCA</name>
<feature type="compositionally biased region" description="Low complexity" evidence="7">
    <location>
        <begin position="648"/>
        <end position="663"/>
    </location>
</feature>
<feature type="domain" description="ShKT" evidence="8">
    <location>
        <begin position="731"/>
        <end position="765"/>
    </location>
</feature>
<feature type="disulfide bond" evidence="4">
    <location>
        <begin position="550"/>
        <end position="584"/>
    </location>
</feature>
<dbReference type="PANTHER" id="PTHR10127">
    <property type="entry name" value="DISCOIDIN, CUB, EGF, LAMININ , AND ZINC METALLOPROTEASE DOMAIN CONTAINING"/>
    <property type="match status" value="1"/>
</dbReference>
<feature type="domain" description="ShKT" evidence="8">
    <location>
        <begin position="374"/>
        <end position="410"/>
    </location>
</feature>
<feature type="domain" description="ShKT" evidence="8">
    <location>
        <begin position="492"/>
        <end position="529"/>
    </location>
</feature>
<keyword evidence="2 5" id="KW-0645">Protease</keyword>
<dbReference type="SMART" id="SM00235">
    <property type="entry name" value="ZnMc"/>
    <property type="match status" value="1"/>
</dbReference>
<feature type="region of interest" description="Disordered" evidence="7">
    <location>
        <begin position="633"/>
        <end position="664"/>
    </location>
</feature>
<feature type="disulfide bond" evidence="4">
    <location>
        <begin position="768"/>
        <end position="802"/>
    </location>
</feature>
<organism evidence="10 11">
    <name type="scientific">Aplysia californica</name>
    <name type="common">California sea hare</name>
    <dbReference type="NCBI Taxonomy" id="6500"/>
    <lineage>
        <taxon>Eukaryota</taxon>
        <taxon>Metazoa</taxon>
        <taxon>Spiralia</taxon>
        <taxon>Lophotrochozoa</taxon>
        <taxon>Mollusca</taxon>
        <taxon>Gastropoda</taxon>
        <taxon>Heterobranchia</taxon>
        <taxon>Euthyneura</taxon>
        <taxon>Tectipleura</taxon>
        <taxon>Aplysiida</taxon>
        <taxon>Aplysioidea</taxon>
        <taxon>Aplysiidae</taxon>
        <taxon>Aplysia</taxon>
    </lineage>
</organism>
<dbReference type="InterPro" id="IPR006026">
    <property type="entry name" value="Peptidase_Metallo"/>
</dbReference>
<dbReference type="PROSITE" id="PS51864">
    <property type="entry name" value="ASTACIN"/>
    <property type="match status" value="1"/>
</dbReference>
<evidence type="ECO:0000256" key="7">
    <source>
        <dbReference type="SAM" id="MobiDB-lite"/>
    </source>
</evidence>
<comment type="function">
    <text evidence="1">Metalloprotease.</text>
</comment>
<evidence type="ECO:0000256" key="3">
    <source>
        <dbReference type="ARBA" id="ARBA00022801"/>
    </source>
</evidence>
<dbReference type="GO" id="GO:0008237">
    <property type="term" value="F:metallopeptidase activity"/>
    <property type="evidence" value="ECO:0007669"/>
    <property type="project" value="UniProtKB-KW"/>
</dbReference>
<dbReference type="Pfam" id="PF01400">
    <property type="entry name" value="Astacin"/>
    <property type="match status" value="1"/>
</dbReference>
<dbReference type="RefSeq" id="XP_005104709.2">
    <property type="nucleotide sequence ID" value="XM_005104652.3"/>
</dbReference>
<dbReference type="PANTHER" id="PTHR10127:SF850">
    <property type="entry name" value="METALLOENDOPEPTIDASE"/>
    <property type="match status" value="1"/>
</dbReference>